<evidence type="ECO:0000256" key="3">
    <source>
        <dbReference type="ARBA" id="ARBA00022722"/>
    </source>
</evidence>
<evidence type="ECO:0000313" key="9">
    <source>
        <dbReference type="Proteomes" id="UP000005984"/>
    </source>
</evidence>
<proteinExistence type="inferred from homology"/>
<dbReference type="RefSeq" id="WP_004828426.1">
    <property type="nucleotide sequence ID" value="NZ_GG666046.1"/>
</dbReference>
<dbReference type="eggNOG" id="COG4115">
    <property type="taxonomic scope" value="Bacteria"/>
</dbReference>
<keyword evidence="4" id="KW-0255">Endonuclease</keyword>
<reference evidence="8 9" key="1">
    <citation type="submission" date="2008-10" db="EMBL/GenBank/DDBJ databases">
        <authorList>
            <person name="Qin X."/>
            <person name="Bachman B."/>
            <person name="Battles P."/>
            <person name="Bell A."/>
            <person name="Bess C."/>
            <person name="Bickham C."/>
            <person name="Chaboub L."/>
            <person name="Chen D."/>
            <person name="Coyle M."/>
            <person name="Deiros D.R."/>
            <person name="Dinh H."/>
            <person name="Forbes L."/>
            <person name="Fowler G."/>
            <person name="Francisco L."/>
            <person name="Fu Q."/>
            <person name="Gubbala S."/>
            <person name="Hale W."/>
            <person name="Han Y."/>
            <person name="Hemphill L."/>
            <person name="Highlander S.K."/>
            <person name="Hirani K."/>
            <person name="Hogues M."/>
            <person name="Jackson L."/>
            <person name="Jakkamsetti A."/>
            <person name="Javaid M."/>
            <person name="Jiang H."/>
            <person name="Korchina V."/>
            <person name="Kovar C."/>
            <person name="Lara F."/>
            <person name="Lee S."/>
            <person name="Mata R."/>
            <person name="Mathew T."/>
            <person name="Moen C."/>
            <person name="Morales K."/>
            <person name="Munidasa M."/>
            <person name="Nazareth L."/>
            <person name="Ngo R."/>
            <person name="Nguyen L."/>
            <person name="Okwuonu G."/>
            <person name="Ongeri F."/>
            <person name="Patil S."/>
            <person name="Petrosino J."/>
            <person name="Pham C."/>
            <person name="Pham P."/>
            <person name="Pu L.-L."/>
            <person name="Puazo M."/>
            <person name="Raj R."/>
            <person name="Reid J."/>
            <person name="Rouhana J."/>
            <person name="Saada N."/>
            <person name="Shang Y."/>
            <person name="Simmons D."/>
            <person name="Thornton R."/>
            <person name="Warren J."/>
            <person name="Weissenberger G."/>
            <person name="Zhang J."/>
            <person name="Zhang L."/>
            <person name="Zhou C."/>
            <person name="Zhu D."/>
            <person name="Muzny D."/>
            <person name="Worley K."/>
            <person name="Gibbs R."/>
        </authorList>
    </citation>
    <scope>NUCLEOTIDE SEQUENCE [LARGE SCALE GENOMIC DNA]</scope>
    <source>
        <strain evidence="8 9">ATCC 51172</strain>
    </source>
</reference>
<comment type="similarity">
    <text evidence="1">Belongs to the YoeB family.</text>
</comment>
<dbReference type="PANTHER" id="PTHR38039">
    <property type="entry name" value="TOXIN YOEB"/>
    <property type="match status" value="1"/>
</dbReference>
<keyword evidence="2" id="KW-1277">Toxin-antitoxin system</keyword>
<keyword evidence="9" id="KW-1185">Reference proteome</keyword>
<evidence type="ECO:0000256" key="5">
    <source>
        <dbReference type="ARBA" id="ARBA00022801"/>
    </source>
</evidence>
<dbReference type="InterPro" id="IPR009614">
    <property type="entry name" value="YoeB_toxin"/>
</dbReference>
<dbReference type="AlphaFoldDB" id="C2BHL5"/>
<organism evidence="8 9">
    <name type="scientific">Anaerococcus lactolyticus ATCC 51172</name>
    <dbReference type="NCBI Taxonomy" id="525254"/>
    <lineage>
        <taxon>Bacteria</taxon>
        <taxon>Bacillati</taxon>
        <taxon>Bacillota</taxon>
        <taxon>Tissierellia</taxon>
        <taxon>Tissierellales</taxon>
        <taxon>Peptoniphilaceae</taxon>
        <taxon>Anaerococcus</taxon>
    </lineage>
</organism>
<dbReference type="GO" id="GO:0006401">
    <property type="term" value="P:RNA catabolic process"/>
    <property type="evidence" value="ECO:0007669"/>
    <property type="project" value="InterPro"/>
</dbReference>
<dbReference type="GO" id="GO:0045892">
    <property type="term" value="P:negative regulation of DNA-templated transcription"/>
    <property type="evidence" value="ECO:0007669"/>
    <property type="project" value="TreeGrafter"/>
</dbReference>
<dbReference type="SUPFAM" id="SSF143011">
    <property type="entry name" value="RelE-like"/>
    <property type="match status" value="1"/>
</dbReference>
<keyword evidence="5" id="KW-0378">Hydrolase</keyword>
<dbReference type="Pfam" id="PF06769">
    <property type="entry name" value="YoeB_toxin"/>
    <property type="match status" value="1"/>
</dbReference>
<dbReference type="GO" id="GO:0016787">
    <property type="term" value="F:hydrolase activity"/>
    <property type="evidence" value="ECO:0007669"/>
    <property type="project" value="UniProtKB-KW"/>
</dbReference>
<gene>
    <name evidence="8" type="ORF">HMPREF0072_1835</name>
</gene>
<protein>
    <recommendedName>
        <fullName evidence="7">Endoribonuclease YoeB</fullName>
    </recommendedName>
    <alternativeName>
        <fullName evidence="6">Putative mRNA interferase YoeB</fullName>
    </alternativeName>
</protein>
<keyword evidence="3" id="KW-0540">Nuclease</keyword>
<dbReference type="PANTHER" id="PTHR38039:SF1">
    <property type="entry name" value="TOXIN YOEB"/>
    <property type="match status" value="1"/>
</dbReference>
<accession>C2BHL5</accession>
<dbReference type="NCBIfam" id="TIGR02116">
    <property type="entry name" value="toxin_Txe_YoeB"/>
    <property type="match status" value="1"/>
</dbReference>
<evidence type="ECO:0000256" key="7">
    <source>
        <dbReference type="ARBA" id="ARBA00050056"/>
    </source>
</evidence>
<evidence type="ECO:0000256" key="1">
    <source>
        <dbReference type="ARBA" id="ARBA00008172"/>
    </source>
</evidence>
<evidence type="ECO:0000256" key="4">
    <source>
        <dbReference type="ARBA" id="ARBA00022759"/>
    </source>
</evidence>
<dbReference type="STRING" id="525254.HMPREF0072_1835"/>
<evidence type="ECO:0000256" key="6">
    <source>
        <dbReference type="ARBA" id="ARBA00030388"/>
    </source>
</evidence>
<dbReference type="EMBL" id="ABYO01000248">
    <property type="protein sequence ID" value="EEI85628.1"/>
    <property type="molecule type" value="Genomic_DNA"/>
</dbReference>
<dbReference type="Gene3D" id="3.30.2310.20">
    <property type="entry name" value="RelE-like"/>
    <property type="match status" value="1"/>
</dbReference>
<evidence type="ECO:0000313" key="8">
    <source>
        <dbReference type="EMBL" id="EEI85628.1"/>
    </source>
</evidence>
<dbReference type="HOGENOM" id="CLU_169492_2_2_9"/>
<dbReference type="GO" id="GO:0004519">
    <property type="term" value="F:endonuclease activity"/>
    <property type="evidence" value="ECO:0007669"/>
    <property type="project" value="UniProtKB-KW"/>
</dbReference>
<evidence type="ECO:0000256" key="2">
    <source>
        <dbReference type="ARBA" id="ARBA00022649"/>
    </source>
</evidence>
<comment type="caution">
    <text evidence="8">The sequence shown here is derived from an EMBL/GenBank/DDBJ whole genome shotgun (WGS) entry which is preliminary data.</text>
</comment>
<dbReference type="Proteomes" id="UP000005984">
    <property type="component" value="Unassembled WGS sequence"/>
</dbReference>
<name>C2BHL5_9FIRM</name>
<dbReference type="InterPro" id="IPR035093">
    <property type="entry name" value="RelE/ParE_toxin_dom_sf"/>
</dbReference>
<sequence>MKILFHEKAFDEYLYLQKNDNKTLERLNNIIKNIKRNLYEGLGKPEPLRYALQSYCSRRITLEDRIIYKVENDNLIIISCAKHYE</sequence>